<dbReference type="SUPFAM" id="SSF57756">
    <property type="entry name" value="Retrovirus zinc finger-like domains"/>
    <property type="match status" value="1"/>
</dbReference>
<keyword evidence="1" id="KW-0863">Zinc-finger</keyword>
<evidence type="ECO:0000256" key="1">
    <source>
        <dbReference type="PROSITE-ProRule" id="PRU00047"/>
    </source>
</evidence>
<dbReference type="PROSITE" id="PS50158">
    <property type="entry name" value="ZF_CCHC"/>
    <property type="match status" value="1"/>
</dbReference>
<name>A0ABM1HE25_SOLPN</name>
<accession>A0ABM1HE25</accession>
<dbReference type="InterPro" id="IPR036875">
    <property type="entry name" value="Znf_CCHC_sf"/>
</dbReference>
<dbReference type="Proteomes" id="UP000694930">
    <property type="component" value="Chromosome 8"/>
</dbReference>
<protein>
    <submittedName>
        <fullName evidence="5">Uncharacterized protein LOC107027516</fullName>
    </submittedName>
</protein>
<dbReference type="InterPro" id="IPR001878">
    <property type="entry name" value="Znf_CCHC"/>
</dbReference>
<dbReference type="Pfam" id="PF00098">
    <property type="entry name" value="zf-CCHC"/>
    <property type="match status" value="1"/>
</dbReference>
<feature type="region of interest" description="Disordered" evidence="2">
    <location>
        <begin position="108"/>
        <end position="153"/>
    </location>
</feature>
<dbReference type="SMART" id="SM00343">
    <property type="entry name" value="ZnF_C2HC"/>
    <property type="match status" value="1"/>
</dbReference>
<feature type="compositionally biased region" description="Basic residues" evidence="2">
    <location>
        <begin position="136"/>
        <end position="148"/>
    </location>
</feature>
<dbReference type="Gene3D" id="4.10.60.10">
    <property type="entry name" value="Zinc finger, CCHC-type"/>
    <property type="match status" value="1"/>
</dbReference>
<sequence length="258" mass="29511">MSNLSKLEFLALDISGKSYLSWVLDAEIHLDAMGLADTIQENNQASNQNRAKAMIFLRHHLDEGLKMEYLTVKDPLQQYREMGFKKYSELISHLLVAEQHNDLLMKNHESRPTGSMPFPEVNTANFHQSKREKGRGPSRGRGRGRGRNLNHGDRLALNNNIQHQQCKKKNEKHDVVQKKNSDNKCYRCGGKGHWSRTCRTPRHLVELYQASLKEVKNNAEANFITEDTVEPMHLDVADFFENPEGKIDHLIGDGSVII</sequence>
<keyword evidence="1" id="KW-0862">Zinc</keyword>
<evidence type="ECO:0000313" key="4">
    <source>
        <dbReference type="Proteomes" id="UP000694930"/>
    </source>
</evidence>
<reference evidence="5" key="2">
    <citation type="submission" date="2025-08" db="UniProtKB">
        <authorList>
            <consortium name="RefSeq"/>
        </authorList>
    </citation>
    <scope>IDENTIFICATION</scope>
</reference>
<evidence type="ECO:0000259" key="3">
    <source>
        <dbReference type="PROSITE" id="PS50158"/>
    </source>
</evidence>
<keyword evidence="1" id="KW-0479">Metal-binding</keyword>
<evidence type="ECO:0000256" key="2">
    <source>
        <dbReference type="SAM" id="MobiDB-lite"/>
    </source>
</evidence>
<gene>
    <name evidence="5" type="primary">LOC107027516</name>
</gene>
<feature type="domain" description="CCHC-type" evidence="3">
    <location>
        <begin position="184"/>
        <end position="199"/>
    </location>
</feature>
<proteinExistence type="predicted"/>
<reference evidence="4" key="1">
    <citation type="journal article" date="2014" name="Nat. Genet.">
        <title>The genome of the stress-tolerant wild tomato species Solanum pennellii.</title>
        <authorList>
            <person name="Bolger A."/>
            <person name="Scossa F."/>
            <person name="Bolger M.E."/>
            <person name="Lanz C."/>
            <person name="Maumus F."/>
            <person name="Tohge T."/>
            <person name="Quesneville H."/>
            <person name="Alseekh S."/>
            <person name="Sorensen I."/>
            <person name="Lichtenstein G."/>
            <person name="Fich E.A."/>
            <person name="Conte M."/>
            <person name="Keller H."/>
            <person name="Schneeberger K."/>
            <person name="Schwacke R."/>
            <person name="Ofner I."/>
            <person name="Vrebalov J."/>
            <person name="Xu Y."/>
            <person name="Osorio S."/>
            <person name="Aflitos S.A."/>
            <person name="Schijlen E."/>
            <person name="Jimenez-Gomez J.M."/>
            <person name="Ryngajllo M."/>
            <person name="Kimura S."/>
            <person name="Kumar R."/>
            <person name="Koenig D."/>
            <person name="Headland L.R."/>
            <person name="Maloof J.N."/>
            <person name="Sinha N."/>
            <person name="van Ham R.C."/>
            <person name="Lankhorst R.K."/>
            <person name="Mao L."/>
            <person name="Vogel A."/>
            <person name="Arsova B."/>
            <person name="Panstruga R."/>
            <person name="Fei Z."/>
            <person name="Rose J.K."/>
            <person name="Zamir D."/>
            <person name="Carrari F."/>
            <person name="Giovannoni J.J."/>
            <person name="Weigel D."/>
            <person name="Usadel B."/>
            <person name="Fernie A.R."/>
        </authorList>
    </citation>
    <scope>NUCLEOTIDE SEQUENCE [LARGE SCALE GENOMIC DNA]</scope>
    <source>
        <strain evidence="4">cv. LA0716</strain>
    </source>
</reference>
<dbReference type="RefSeq" id="XP_015084154.1">
    <property type="nucleotide sequence ID" value="XM_015228668.1"/>
</dbReference>
<dbReference type="GeneID" id="107027516"/>
<dbReference type="PANTHER" id="PTHR33325:SF11">
    <property type="entry name" value="COLD SHOCK DOMAIN-CONTAINING PROTEIN 4-LIKE"/>
    <property type="match status" value="1"/>
</dbReference>
<organism evidence="4 5">
    <name type="scientific">Solanum pennellii</name>
    <name type="common">Tomato</name>
    <name type="synonym">Lycopersicon pennellii</name>
    <dbReference type="NCBI Taxonomy" id="28526"/>
    <lineage>
        <taxon>Eukaryota</taxon>
        <taxon>Viridiplantae</taxon>
        <taxon>Streptophyta</taxon>
        <taxon>Embryophyta</taxon>
        <taxon>Tracheophyta</taxon>
        <taxon>Spermatophyta</taxon>
        <taxon>Magnoliopsida</taxon>
        <taxon>eudicotyledons</taxon>
        <taxon>Gunneridae</taxon>
        <taxon>Pentapetalae</taxon>
        <taxon>asterids</taxon>
        <taxon>lamiids</taxon>
        <taxon>Solanales</taxon>
        <taxon>Solanaceae</taxon>
        <taxon>Solanoideae</taxon>
        <taxon>Solaneae</taxon>
        <taxon>Solanum</taxon>
        <taxon>Solanum subgen. Lycopersicon</taxon>
    </lineage>
</organism>
<evidence type="ECO:0000313" key="5">
    <source>
        <dbReference type="RefSeq" id="XP_015084154.1"/>
    </source>
</evidence>
<keyword evidence="4" id="KW-1185">Reference proteome</keyword>
<dbReference type="PANTHER" id="PTHR33325">
    <property type="entry name" value="ZINC FINGER, CCHC-TYPE-RELATED"/>
    <property type="match status" value="1"/>
</dbReference>